<protein>
    <submittedName>
        <fullName evidence="2">Uncharacterized protein</fullName>
    </submittedName>
</protein>
<reference evidence="2" key="1">
    <citation type="submission" date="2023-10" db="EMBL/GenBank/DDBJ databases">
        <authorList>
            <person name="Chen Y."/>
            <person name="Shah S."/>
            <person name="Dougan E. K."/>
            <person name="Thang M."/>
            <person name="Chan C."/>
        </authorList>
    </citation>
    <scope>NUCLEOTIDE SEQUENCE [LARGE SCALE GENOMIC DNA]</scope>
</reference>
<dbReference type="EMBL" id="CAUYUJ010015726">
    <property type="protein sequence ID" value="CAK0857385.1"/>
    <property type="molecule type" value="Genomic_DNA"/>
</dbReference>
<keyword evidence="3" id="KW-1185">Reference proteome</keyword>
<evidence type="ECO:0000313" key="3">
    <source>
        <dbReference type="Proteomes" id="UP001189429"/>
    </source>
</evidence>
<organism evidence="2 3">
    <name type="scientific">Prorocentrum cordatum</name>
    <dbReference type="NCBI Taxonomy" id="2364126"/>
    <lineage>
        <taxon>Eukaryota</taxon>
        <taxon>Sar</taxon>
        <taxon>Alveolata</taxon>
        <taxon>Dinophyceae</taxon>
        <taxon>Prorocentrales</taxon>
        <taxon>Prorocentraceae</taxon>
        <taxon>Prorocentrum</taxon>
    </lineage>
</organism>
<gene>
    <name evidence="2" type="ORF">PCOR1329_LOCUS47517</name>
</gene>
<accession>A0ABN9UD86</accession>
<evidence type="ECO:0000256" key="1">
    <source>
        <dbReference type="SAM" id="MobiDB-lite"/>
    </source>
</evidence>
<evidence type="ECO:0000313" key="2">
    <source>
        <dbReference type="EMBL" id="CAK0857385.1"/>
    </source>
</evidence>
<dbReference type="Proteomes" id="UP001189429">
    <property type="component" value="Unassembled WGS sequence"/>
</dbReference>
<comment type="caution">
    <text evidence="2">The sequence shown here is derived from an EMBL/GenBank/DDBJ whole genome shotgun (WGS) entry which is preliminary data.</text>
</comment>
<proteinExistence type="predicted"/>
<name>A0ABN9UD86_9DINO</name>
<feature type="region of interest" description="Disordered" evidence="1">
    <location>
        <begin position="1"/>
        <end position="32"/>
    </location>
</feature>
<sequence>MEETEEGDDVSWLQPPAAGGDQEMEPSGEDRGMRIEESIEQNAQALVEAQALRKKPARQRFAALPQWMSDGAGQLLAGLPEWNHQEGAWAVRLGATTLTKEQQAACMQTFKEITKKPFVLPGAAGPEARGSASSS</sequence>